<dbReference type="InParanoid" id="A0A162UIC9"/>
<dbReference type="VEuPathDB" id="FungiDB:PHYBLDRAFT_166684"/>
<dbReference type="OrthoDB" id="10289790at2759"/>
<dbReference type="RefSeq" id="XP_018293483.1">
    <property type="nucleotide sequence ID" value="XM_018435461.1"/>
</dbReference>
<dbReference type="Proteomes" id="UP000077315">
    <property type="component" value="Unassembled WGS sequence"/>
</dbReference>
<dbReference type="AlphaFoldDB" id="A0A162UIC9"/>
<dbReference type="EMBL" id="KV440977">
    <property type="protein sequence ID" value="OAD75443.1"/>
    <property type="molecule type" value="Genomic_DNA"/>
</dbReference>
<sequence length="432" mass="48599">MIIANLKMVPLITKTRLNSTAHVFDPKTTHASFIYSATTTCVPGTTCPVACYRYDTNMLEIRDLGVSDYKVYAIMSANQLKGFENRELYIVSVEHGIIHGRVHLYIMACTINPNHQRHCQLFVFDPFLMTCYPIILDRPMKGYSTSVAISEATYRKADSGKNYECHWIACGFSDAALYVIQFYPDNLSKRMIHPCTLLRSRVSGGTSVAIELLDSSPVHASSVCILVGGINGLVDVLVCKGSRHWTMNPTISFVDLEPILPSSLPVVSFQLIQSDKGSSKERLLAVCQGLFDDHQYSEAQAATSIFRIDFTDLSCRFVQTTYQAKSLVRSRILSSQLVPLAEQHNVCHLWQCVLDTMSMRAELWELCNGSLKHLYSVDLTKTMNMSKTLQGVSFHADTQTCMFLYEDDIINTKMNLMWEQADNSQDTLILTE</sequence>
<reference evidence="2" key="1">
    <citation type="submission" date="2015-06" db="EMBL/GenBank/DDBJ databases">
        <title>Expansion of signal transduction pathways in fungi by whole-genome duplication.</title>
        <authorList>
            <consortium name="DOE Joint Genome Institute"/>
            <person name="Corrochano L.M."/>
            <person name="Kuo A."/>
            <person name="Marcet-Houben M."/>
            <person name="Polaino S."/>
            <person name="Salamov A."/>
            <person name="Villalobos J.M."/>
            <person name="Alvarez M.I."/>
            <person name="Avalos J."/>
            <person name="Benito E.P."/>
            <person name="Benoit I."/>
            <person name="Burger G."/>
            <person name="Camino L.P."/>
            <person name="Canovas D."/>
            <person name="Cerda-Olmedo E."/>
            <person name="Cheng J.-F."/>
            <person name="Dominguez A."/>
            <person name="Elias M."/>
            <person name="Eslava A.P."/>
            <person name="Glaser F."/>
            <person name="Grimwood J."/>
            <person name="Gutierrez G."/>
            <person name="Heitman J."/>
            <person name="Henrissat B."/>
            <person name="Iturriaga E.A."/>
            <person name="Lang B.F."/>
            <person name="Lavin J.L."/>
            <person name="Lee S."/>
            <person name="Li W."/>
            <person name="Lindquist E."/>
            <person name="Lopez-Garcia S."/>
            <person name="Luque E.M."/>
            <person name="Marcos A.T."/>
            <person name="Martin J."/>
            <person name="McCluskey K."/>
            <person name="Medina H.R."/>
            <person name="Miralles-Duran A."/>
            <person name="Miyazaki A."/>
            <person name="Munoz-Torres E."/>
            <person name="Oguiza J.A."/>
            <person name="Ohm R."/>
            <person name="Olmedo M."/>
            <person name="Orejas M."/>
            <person name="Ortiz-Castellanos L."/>
            <person name="Pisabarro A.G."/>
            <person name="Rodriguez-Romero J."/>
            <person name="Ruiz-Herrera J."/>
            <person name="Ruiz-Vazquez R."/>
            <person name="Sanz C."/>
            <person name="Schackwitz W."/>
            <person name="Schmutz J."/>
            <person name="Shahriari M."/>
            <person name="Shelest E."/>
            <person name="Silva-Franco F."/>
            <person name="Soanes D."/>
            <person name="Syed K."/>
            <person name="Tagua V.G."/>
            <person name="Talbot N.J."/>
            <person name="Thon M."/>
            <person name="De vries R.P."/>
            <person name="Wiebenga A."/>
            <person name="Yadav J.S."/>
            <person name="Braun E.L."/>
            <person name="Baker S."/>
            <person name="Garre V."/>
            <person name="Horwitz B."/>
            <person name="Torres-Martinez S."/>
            <person name="Idnurm A."/>
            <person name="Herrera-Estrella A."/>
            <person name="Gabaldon T."/>
            <person name="Grigoriev I.V."/>
        </authorList>
    </citation>
    <scope>NUCLEOTIDE SEQUENCE [LARGE SCALE GENOMIC DNA]</scope>
    <source>
        <strain evidence="2">NRRL 1555(-)</strain>
    </source>
</reference>
<accession>A0A162UIC9</accession>
<name>A0A162UIC9_PHYB8</name>
<keyword evidence="2" id="KW-1185">Reference proteome</keyword>
<dbReference type="GeneID" id="28996367"/>
<proteinExistence type="predicted"/>
<evidence type="ECO:0000313" key="1">
    <source>
        <dbReference type="EMBL" id="OAD75443.1"/>
    </source>
</evidence>
<evidence type="ECO:0000313" key="2">
    <source>
        <dbReference type="Proteomes" id="UP000077315"/>
    </source>
</evidence>
<protein>
    <submittedName>
        <fullName evidence="1">Uncharacterized protein</fullName>
    </submittedName>
</protein>
<gene>
    <name evidence="1" type="ORF">PHYBLDRAFT_166684</name>
</gene>
<organism evidence="1 2">
    <name type="scientific">Phycomyces blakesleeanus (strain ATCC 8743b / DSM 1359 / FGSC 10004 / NBRC 33097 / NRRL 1555)</name>
    <dbReference type="NCBI Taxonomy" id="763407"/>
    <lineage>
        <taxon>Eukaryota</taxon>
        <taxon>Fungi</taxon>
        <taxon>Fungi incertae sedis</taxon>
        <taxon>Mucoromycota</taxon>
        <taxon>Mucoromycotina</taxon>
        <taxon>Mucoromycetes</taxon>
        <taxon>Mucorales</taxon>
        <taxon>Phycomycetaceae</taxon>
        <taxon>Phycomyces</taxon>
    </lineage>
</organism>